<dbReference type="Proteomes" id="UP000008810">
    <property type="component" value="Chromosome 5"/>
</dbReference>
<keyword evidence="4" id="KW-1185">Reference proteome</keyword>
<gene>
    <name evidence="2" type="ORF">BRADI_5g12675v3</name>
</gene>
<dbReference type="AlphaFoldDB" id="A0A2K2CGT8"/>
<reference evidence="2" key="2">
    <citation type="submission" date="2017-06" db="EMBL/GenBank/DDBJ databases">
        <title>WGS assembly of Brachypodium distachyon.</title>
        <authorList>
            <consortium name="The International Brachypodium Initiative"/>
            <person name="Lucas S."/>
            <person name="Harmon-Smith M."/>
            <person name="Lail K."/>
            <person name="Tice H."/>
            <person name="Grimwood J."/>
            <person name="Bruce D."/>
            <person name="Barry K."/>
            <person name="Shu S."/>
            <person name="Lindquist E."/>
            <person name="Wang M."/>
            <person name="Pitluck S."/>
            <person name="Vogel J.P."/>
            <person name="Garvin D.F."/>
            <person name="Mockler T.C."/>
            <person name="Schmutz J."/>
            <person name="Rokhsar D."/>
            <person name="Bevan M.W."/>
        </authorList>
    </citation>
    <scope>NUCLEOTIDE SEQUENCE</scope>
    <source>
        <strain evidence="2">Bd21</strain>
    </source>
</reference>
<proteinExistence type="predicted"/>
<organism evidence="2">
    <name type="scientific">Brachypodium distachyon</name>
    <name type="common">Purple false brome</name>
    <name type="synonym">Trachynia distachya</name>
    <dbReference type="NCBI Taxonomy" id="15368"/>
    <lineage>
        <taxon>Eukaryota</taxon>
        <taxon>Viridiplantae</taxon>
        <taxon>Streptophyta</taxon>
        <taxon>Embryophyta</taxon>
        <taxon>Tracheophyta</taxon>
        <taxon>Spermatophyta</taxon>
        <taxon>Magnoliopsida</taxon>
        <taxon>Liliopsida</taxon>
        <taxon>Poales</taxon>
        <taxon>Poaceae</taxon>
        <taxon>BOP clade</taxon>
        <taxon>Pooideae</taxon>
        <taxon>Stipodae</taxon>
        <taxon>Brachypodieae</taxon>
        <taxon>Brachypodium</taxon>
    </lineage>
</organism>
<sequence>MQLLEGSAVRGFLPPRSPSLASSSSISGSRRRRVSKPAALCLGLHKFDGPRAQLFGQQTLLPGGIGNLAGIEAAHVRGERERRRRRRIHGHSAH</sequence>
<dbReference type="Gramene" id="PNT61244">
    <property type="protein sequence ID" value="PNT61244"/>
    <property type="gene ID" value="BRADI_5g12675v3"/>
</dbReference>
<dbReference type="EnsemblPlants" id="PNT61244">
    <property type="protein sequence ID" value="PNT61244"/>
    <property type="gene ID" value="BRADI_5g12675v3"/>
</dbReference>
<evidence type="ECO:0000256" key="1">
    <source>
        <dbReference type="SAM" id="MobiDB-lite"/>
    </source>
</evidence>
<name>A0A2K2CGT8_BRADI</name>
<accession>A0A2K2CGT8</accession>
<dbReference type="InParanoid" id="A0A2K2CGT8"/>
<evidence type="ECO:0000313" key="2">
    <source>
        <dbReference type="EMBL" id="PNT61244.1"/>
    </source>
</evidence>
<feature type="compositionally biased region" description="Low complexity" evidence="1">
    <location>
        <begin position="18"/>
        <end position="28"/>
    </location>
</feature>
<protein>
    <submittedName>
        <fullName evidence="2 3">Uncharacterized protein</fullName>
    </submittedName>
</protein>
<reference evidence="3" key="3">
    <citation type="submission" date="2018-08" db="UniProtKB">
        <authorList>
            <consortium name="EnsemblPlants"/>
        </authorList>
    </citation>
    <scope>IDENTIFICATION</scope>
    <source>
        <strain evidence="3">cv. Bd21</strain>
    </source>
</reference>
<dbReference type="EMBL" id="CM000884">
    <property type="protein sequence ID" value="PNT61244.1"/>
    <property type="molecule type" value="Genomic_DNA"/>
</dbReference>
<reference evidence="2 3" key="1">
    <citation type="journal article" date="2010" name="Nature">
        <title>Genome sequencing and analysis of the model grass Brachypodium distachyon.</title>
        <authorList>
            <consortium name="International Brachypodium Initiative"/>
        </authorList>
    </citation>
    <scope>NUCLEOTIDE SEQUENCE [LARGE SCALE GENOMIC DNA]</scope>
    <source>
        <strain evidence="2 3">Bd21</strain>
    </source>
</reference>
<evidence type="ECO:0000313" key="3">
    <source>
        <dbReference type="EnsemblPlants" id="PNT61244"/>
    </source>
</evidence>
<feature type="region of interest" description="Disordered" evidence="1">
    <location>
        <begin position="1"/>
        <end position="34"/>
    </location>
</feature>
<evidence type="ECO:0000313" key="4">
    <source>
        <dbReference type="Proteomes" id="UP000008810"/>
    </source>
</evidence>